<dbReference type="InterPro" id="IPR036794">
    <property type="entry name" value="ATP_F1_dsu/esu_C_sf"/>
</dbReference>
<evidence type="ECO:0000256" key="11">
    <source>
        <dbReference type="RuleBase" id="RU003656"/>
    </source>
</evidence>
<evidence type="ECO:0000256" key="7">
    <source>
        <dbReference type="ARBA" id="ARBA00023136"/>
    </source>
</evidence>
<evidence type="ECO:0000259" key="12">
    <source>
        <dbReference type="Pfam" id="PF00401"/>
    </source>
</evidence>
<comment type="function">
    <text evidence="1 10">Produces ATP from ADP in the presence of a proton gradient across the membrane.</text>
</comment>
<name>A0ABU9D7Y1_9PROT</name>
<dbReference type="NCBIfam" id="NF001847">
    <property type="entry name" value="PRK00571.1-4"/>
    <property type="match status" value="1"/>
</dbReference>
<dbReference type="Pfam" id="PF02823">
    <property type="entry name" value="ATP-synt_DE_N"/>
    <property type="match status" value="1"/>
</dbReference>
<sequence>MAMTIRVDVVSAEQSIYEGTAEMVVVPGEMGEIGVLPRHAPLLTRLRAGEVRIRNGEHVEYLFVSGGIVEIQPHVVTILSDTAERASDLDEAKALEAKQRAEERMAGQLSDIDYARAQADIAEQIARLRTIHRLREKGLLPNRH</sequence>
<gene>
    <name evidence="10" type="primary">atpC</name>
    <name evidence="14" type="ORF">WOB96_07540</name>
</gene>
<dbReference type="CDD" id="cd12152">
    <property type="entry name" value="F1-ATPase_delta"/>
    <property type="match status" value="1"/>
</dbReference>
<evidence type="ECO:0000313" key="15">
    <source>
        <dbReference type="Proteomes" id="UP001446205"/>
    </source>
</evidence>
<dbReference type="PANTHER" id="PTHR13822:SF10">
    <property type="entry name" value="ATP SYNTHASE EPSILON CHAIN, CHLOROPLASTIC"/>
    <property type="match status" value="1"/>
</dbReference>
<dbReference type="Proteomes" id="UP001446205">
    <property type="component" value="Unassembled WGS sequence"/>
</dbReference>
<evidence type="ECO:0000313" key="14">
    <source>
        <dbReference type="EMBL" id="MEK8089617.1"/>
    </source>
</evidence>
<keyword evidence="5 10" id="KW-0813">Transport</keyword>
<evidence type="ECO:0000256" key="1">
    <source>
        <dbReference type="ARBA" id="ARBA00003543"/>
    </source>
</evidence>
<dbReference type="PANTHER" id="PTHR13822">
    <property type="entry name" value="ATP SYNTHASE DELTA/EPSILON CHAIN"/>
    <property type="match status" value="1"/>
</dbReference>
<comment type="similarity">
    <text evidence="3 10 11">Belongs to the ATPase epsilon chain family.</text>
</comment>
<comment type="subunit">
    <text evidence="4 10 11">F-type ATPases have 2 components, CF(1) - the catalytic core - and CF(0) - the membrane proton channel. CF(1) has five subunits: alpha(3), beta(3), gamma(1), delta(1), epsilon(1). CF(0) has three main subunits: a, b and c.</text>
</comment>
<keyword evidence="9 10" id="KW-0066">ATP synthesis</keyword>
<proteinExistence type="inferred from homology"/>
<comment type="caution">
    <text evidence="14">The sequence shown here is derived from an EMBL/GenBank/DDBJ whole genome shotgun (WGS) entry which is preliminary data.</text>
</comment>
<keyword evidence="15" id="KW-1185">Reference proteome</keyword>
<dbReference type="EMBL" id="JBBPCO010000006">
    <property type="protein sequence ID" value="MEK8089617.1"/>
    <property type="molecule type" value="Genomic_DNA"/>
</dbReference>
<evidence type="ECO:0000256" key="9">
    <source>
        <dbReference type="ARBA" id="ARBA00023310"/>
    </source>
</evidence>
<reference evidence="14 15" key="1">
    <citation type="submission" date="2024-04" db="EMBL/GenBank/DDBJ databases">
        <authorList>
            <person name="Abashina T."/>
            <person name="Shaikin A."/>
        </authorList>
    </citation>
    <scope>NUCLEOTIDE SEQUENCE [LARGE SCALE GENOMIC DNA]</scope>
    <source>
        <strain evidence="14 15">AAFK</strain>
    </source>
</reference>
<feature type="domain" description="ATP synthase epsilon subunit C-terminal" evidence="12">
    <location>
        <begin position="88"/>
        <end position="131"/>
    </location>
</feature>
<dbReference type="InterPro" id="IPR020547">
    <property type="entry name" value="ATP_synth_F1_esu_C"/>
</dbReference>
<dbReference type="SUPFAM" id="SSF51344">
    <property type="entry name" value="Epsilon subunit of F1F0-ATP synthase N-terminal domain"/>
    <property type="match status" value="1"/>
</dbReference>
<keyword evidence="7 10" id="KW-0472">Membrane</keyword>
<keyword evidence="10" id="KW-0375">Hydrogen ion transport</keyword>
<evidence type="ECO:0000256" key="3">
    <source>
        <dbReference type="ARBA" id="ARBA00005712"/>
    </source>
</evidence>
<evidence type="ECO:0000259" key="13">
    <source>
        <dbReference type="Pfam" id="PF02823"/>
    </source>
</evidence>
<dbReference type="Gene3D" id="1.20.5.440">
    <property type="entry name" value="ATP synthase delta/epsilon subunit, C-terminal domain"/>
    <property type="match status" value="1"/>
</dbReference>
<dbReference type="InterPro" id="IPR020546">
    <property type="entry name" value="ATP_synth_F1_dsu/esu_N"/>
</dbReference>
<dbReference type="InterPro" id="IPR001469">
    <property type="entry name" value="ATP_synth_F1_dsu/esu"/>
</dbReference>
<evidence type="ECO:0000256" key="5">
    <source>
        <dbReference type="ARBA" id="ARBA00022448"/>
    </source>
</evidence>
<dbReference type="InterPro" id="IPR036771">
    <property type="entry name" value="ATPsynth_dsu/esu_N"/>
</dbReference>
<accession>A0ABU9D7Y1</accession>
<keyword evidence="6 10" id="KW-0406">Ion transport</keyword>
<organism evidence="14 15">
    <name type="scientific">Thermithiobacillus plumbiphilus</name>
    <dbReference type="NCBI Taxonomy" id="1729899"/>
    <lineage>
        <taxon>Bacteria</taxon>
        <taxon>Pseudomonadati</taxon>
        <taxon>Pseudomonadota</taxon>
        <taxon>Acidithiobacillia</taxon>
        <taxon>Acidithiobacillales</taxon>
        <taxon>Thermithiobacillaceae</taxon>
        <taxon>Thermithiobacillus</taxon>
    </lineage>
</organism>
<dbReference type="HAMAP" id="MF_00530">
    <property type="entry name" value="ATP_synth_epsil_bac"/>
    <property type="match status" value="1"/>
</dbReference>
<feature type="domain" description="ATP synthase F1 complex delta/epsilon subunit N-terminal" evidence="13">
    <location>
        <begin position="6"/>
        <end position="83"/>
    </location>
</feature>
<evidence type="ECO:0000256" key="4">
    <source>
        <dbReference type="ARBA" id="ARBA00011648"/>
    </source>
</evidence>
<dbReference type="SUPFAM" id="SSF46604">
    <property type="entry name" value="Epsilon subunit of F1F0-ATP synthase C-terminal domain"/>
    <property type="match status" value="1"/>
</dbReference>
<evidence type="ECO:0000256" key="8">
    <source>
        <dbReference type="ARBA" id="ARBA00023196"/>
    </source>
</evidence>
<keyword evidence="8 10" id="KW-0139">CF(1)</keyword>
<comment type="subcellular location">
    <subcellularLocation>
        <location evidence="2 10">Cell membrane</location>
        <topology evidence="2 10">Peripheral membrane protein</topology>
    </subcellularLocation>
</comment>
<evidence type="ECO:0000256" key="10">
    <source>
        <dbReference type="HAMAP-Rule" id="MF_00530"/>
    </source>
</evidence>
<protein>
    <recommendedName>
        <fullName evidence="10">ATP synthase epsilon chain</fullName>
    </recommendedName>
    <alternativeName>
        <fullName evidence="10">ATP synthase F1 sector epsilon subunit</fullName>
    </alternativeName>
    <alternativeName>
        <fullName evidence="10">F-ATPase epsilon subunit</fullName>
    </alternativeName>
</protein>
<dbReference type="RefSeq" id="WP_341370671.1">
    <property type="nucleotide sequence ID" value="NZ_JBBPCO010000006.1"/>
</dbReference>
<dbReference type="Gene3D" id="2.60.15.10">
    <property type="entry name" value="F0F1 ATP synthase delta/epsilon subunit, N-terminal"/>
    <property type="match status" value="1"/>
</dbReference>
<evidence type="ECO:0000256" key="2">
    <source>
        <dbReference type="ARBA" id="ARBA00004202"/>
    </source>
</evidence>
<dbReference type="Pfam" id="PF00401">
    <property type="entry name" value="ATP-synt_DE"/>
    <property type="match status" value="1"/>
</dbReference>
<evidence type="ECO:0000256" key="6">
    <source>
        <dbReference type="ARBA" id="ARBA00023065"/>
    </source>
</evidence>
<dbReference type="NCBIfam" id="TIGR01216">
    <property type="entry name" value="ATP_synt_epsi"/>
    <property type="match status" value="1"/>
</dbReference>
<keyword evidence="10" id="KW-1003">Cell membrane</keyword>